<accession>F4RIF5</accession>
<name>F4RIF5_MELLP</name>
<organism evidence="3">
    <name type="scientific">Melampsora larici-populina (strain 98AG31 / pathotype 3-4-7)</name>
    <name type="common">Poplar leaf rust fungus</name>
    <dbReference type="NCBI Taxonomy" id="747676"/>
    <lineage>
        <taxon>Eukaryota</taxon>
        <taxon>Fungi</taxon>
        <taxon>Dikarya</taxon>
        <taxon>Basidiomycota</taxon>
        <taxon>Pucciniomycotina</taxon>
        <taxon>Pucciniomycetes</taxon>
        <taxon>Pucciniales</taxon>
        <taxon>Melampsoraceae</taxon>
        <taxon>Melampsora</taxon>
    </lineage>
</organism>
<protein>
    <submittedName>
        <fullName evidence="2">Uncharacterized protein</fullName>
    </submittedName>
</protein>
<dbReference type="VEuPathDB" id="FungiDB:MELLADRAFT_105504"/>
<proteinExistence type="predicted"/>
<dbReference type="AlphaFoldDB" id="F4RIF5"/>
<dbReference type="GeneID" id="18922628"/>
<dbReference type="KEGG" id="mlr:MELLADRAFT_105504"/>
<dbReference type="RefSeq" id="XP_007409175.1">
    <property type="nucleotide sequence ID" value="XM_007409113.1"/>
</dbReference>
<evidence type="ECO:0000313" key="2">
    <source>
        <dbReference type="EMBL" id="EGG07843.1"/>
    </source>
</evidence>
<evidence type="ECO:0000256" key="1">
    <source>
        <dbReference type="SAM" id="MobiDB-lite"/>
    </source>
</evidence>
<dbReference type="EMBL" id="GL883103">
    <property type="protein sequence ID" value="EGG07843.1"/>
    <property type="molecule type" value="Genomic_DNA"/>
</dbReference>
<reference evidence="3" key="1">
    <citation type="journal article" date="2011" name="Proc. Natl. Acad. Sci. U.S.A.">
        <title>Obligate biotrophy features unraveled by the genomic analysis of rust fungi.</title>
        <authorList>
            <person name="Duplessis S."/>
            <person name="Cuomo C.A."/>
            <person name="Lin Y.-C."/>
            <person name="Aerts A."/>
            <person name="Tisserant E."/>
            <person name="Veneault-Fourrey C."/>
            <person name="Joly D.L."/>
            <person name="Hacquard S."/>
            <person name="Amselem J."/>
            <person name="Cantarel B.L."/>
            <person name="Chiu R."/>
            <person name="Coutinho P.M."/>
            <person name="Feau N."/>
            <person name="Field M."/>
            <person name="Frey P."/>
            <person name="Gelhaye E."/>
            <person name="Goldberg J."/>
            <person name="Grabherr M.G."/>
            <person name="Kodira C.D."/>
            <person name="Kohler A."/>
            <person name="Kuees U."/>
            <person name="Lindquist E.A."/>
            <person name="Lucas S.M."/>
            <person name="Mago R."/>
            <person name="Mauceli E."/>
            <person name="Morin E."/>
            <person name="Murat C."/>
            <person name="Pangilinan J.L."/>
            <person name="Park R."/>
            <person name="Pearson M."/>
            <person name="Quesneville H."/>
            <person name="Rouhier N."/>
            <person name="Sakthikumar S."/>
            <person name="Salamov A.A."/>
            <person name="Schmutz J."/>
            <person name="Selles B."/>
            <person name="Shapiro H."/>
            <person name="Tanguay P."/>
            <person name="Tuskan G.A."/>
            <person name="Henrissat B."/>
            <person name="Van de Peer Y."/>
            <person name="Rouze P."/>
            <person name="Ellis J.G."/>
            <person name="Dodds P.N."/>
            <person name="Schein J.E."/>
            <person name="Zhong S."/>
            <person name="Hamelin R.C."/>
            <person name="Grigoriev I.V."/>
            <person name="Szabo L.J."/>
            <person name="Martin F."/>
        </authorList>
    </citation>
    <scope>NUCLEOTIDE SEQUENCE [LARGE SCALE GENOMIC DNA]</scope>
    <source>
        <strain evidence="3">98AG31 / pathotype 3-4-7</strain>
    </source>
</reference>
<feature type="region of interest" description="Disordered" evidence="1">
    <location>
        <begin position="89"/>
        <end position="113"/>
    </location>
</feature>
<sequence length="113" mass="12383">MYSSGTDGLCALIPDGDLTHEEVLQRKRKIATKLKVLTAIRHRNEGIGQKAGSHLIPEAATPFARVIHEFNCKLMGVPCKARGSSNLASAGLKKLPDPPSNKERNNWLNQRQA</sequence>
<feature type="compositionally biased region" description="Basic and acidic residues" evidence="1">
    <location>
        <begin position="94"/>
        <end position="105"/>
    </location>
</feature>
<dbReference type="InParanoid" id="F4RIF5"/>
<gene>
    <name evidence="2" type="ORF">MELLADRAFT_105504</name>
</gene>
<dbReference type="Proteomes" id="UP000001072">
    <property type="component" value="Unassembled WGS sequence"/>
</dbReference>
<dbReference type="HOGENOM" id="CLU_2134057_0_0_1"/>
<keyword evidence="3" id="KW-1185">Reference proteome</keyword>
<evidence type="ECO:0000313" key="3">
    <source>
        <dbReference type="Proteomes" id="UP000001072"/>
    </source>
</evidence>